<reference evidence="12 13" key="1">
    <citation type="submission" date="2020-02" db="EMBL/GenBank/DDBJ databases">
        <title>Draft genome sequence of Haematococcus lacustris strain NIES-144.</title>
        <authorList>
            <person name="Morimoto D."/>
            <person name="Nakagawa S."/>
            <person name="Yoshida T."/>
            <person name="Sawayama S."/>
        </authorList>
    </citation>
    <scope>NUCLEOTIDE SEQUENCE [LARGE SCALE GENOMIC DNA]</scope>
    <source>
        <strain evidence="12 13">NIES-144</strain>
    </source>
</reference>
<protein>
    <recommendedName>
        <fullName evidence="2">acetyl-CoA carboxytransferase</fullName>
        <ecNumber evidence="2">2.1.3.15</ecNumber>
    </recommendedName>
</protein>
<evidence type="ECO:0000256" key="1">
    <source>
        <dbReference type="ARBA" id="ARBA00004956"/>
    </source>
</evidence>
<evidence type="ECO:0000256" key="6">
    <source>
        <dbReference type="ARBA" id="ARBA00022832"/>
    </source>
</evidence>
<evidence type="ECO:0000256" key="10">
    <source>
        <dbReference type="ARBA" id="ARBA00049152"/>
    </source>
</evidence>
<dbReference type="SUPFAM" id="SSF52096">
    <property type="entry name" value="ClpP/crotonase"/>
    <property type="match status" value="1"/>
</dbReference>
<evidence type="ECO:0000259" key="11">
    <source>
        <dbReference type="PROSITE" id="PS50989"/>
    </source>
</evidence>
<dbReference type="PROSITE" id="PS51257">
    <property type="entry name" value="PROKAR_LIPOPROTEIN"/>
    <property type="match status" value="1"/>
</dbReference>
<evidence type="ECO:0000256" key="9">
    <source>
        <dbReference type="ARBA" id="ARBA00023160"/>
    </source>
</evidence>
<dbReference type="PROSITE" id="PS50989">
    <property type="entry name" value="COA_CT_CTER"/>
    <property type="match status" value="1"/>
</dbReference>
<accession>A0A6A0ALB0</accession>
<dbReference type="InterPro" id="IPR011763">
    <property type="entry name" value="COA_CT_C"/>
</dbReference>
<dbReference type="GO" id="GO:0006633">
    <property type="term" value="P:fatty acid biosynthetic process"/>
    <property type="evidence" value="ECO:0007669"/>
    <property type="project" value="UniProtKB-KW"/>
</dbReference>
<sequence>MFGLRVPIISLVIGEGGSGGALAIGCANKNLIMENAVYYVASPEACAAILWKSRAAANQATEALRITAPELVSFGVMDEIVPEALGGAHSDPLACFPIIKQSILDTYN</sequence>
<feature type="non-terminal residue" evidence="12">
    <location>
        <position position="108"/>
    </location>
</feature>
<evidence type="ECO:0000256" key="2">
    <source>
        <dbReference type="ARBA" id="ARBA00011883"/>
    </source>
</evidence>
<comment type="catalytic activity">
    <reaction evidence="10">
        <text>N(6)-carboxybiotinyl-L-lysyl-[protein] + acetyl-CoA = N(6)-biotinyl-L-lysyl-[protein] + malonyl-CoA</text>
        <dbReference type="Rhea" id="RHEA:54728"/>
        <dbReference type="Rhea" id="RHEA-COMP:10505"/>
        <dbReference type="Rhea" id="RHEA-COMP:10506"/>
        <dbReference type="ChEBI" id="CHEBI:57288"/>
        <dbReference type="ChEBI" id="CHEBI:57384"/>
        <dbReference type="ChEBI" id="CHEBI:83144"/>
        <dbReference type="ChEBI" id="CHEBI:83145"/>
        <dbReference type="EC" id="2.1.3.15"/>
    </reaction>
</comment>
<dbReference type="Pfam" id="PF03255">
    <property type="entry name" value="ACCA"/>
    <property type="match status" value="1"/>
</dbReference>
<evidence type="ECO:0000256" key="8">
    <source>
        <dbReference type="ARBA" id="ARBA00023098"/>
    </source>
</evidence>
<keyword evidence="7" id="KW-0067">ATP-binding</keyword>
<feature type="domain" description="CoA carboxyltransferase C-terminal" evidence="11">
    <location>
        <begin position="1"/>
        <end position="108"/>
    </location>
</feature>
<dbReference type="Proteomes" id="UP000485058">
    <property type="component" value="Unassembled WGS sequence"/>
</dbReference>
<keyword evidence="5" id="KW-0547">Nucleotide-binding</keyword>
<dbReference type="InterPro" id="IPR029045">
    <property type="entry name" value="ClpP/crotonase-like_dom_sf"/>
</dbReference>
<dbReference type="EMBL" id="BLLF01008465">
    <property type="protein sequence ID" value="GFH33388.1"/>
    <property type="molecule type" value="Genomic_DNA"/>
</dbReference>
<dbReference type="GO" id="GO:2001295">
    <property type="term" value="P:malonyl-CoA biosynthetic process"/>
    <property type="evidence" value="ECO:0007669"/>
    <property type="project" value="UniProtKB-UniPathway"/>
</dbReference>
<proteinExistence type="predicted"/>
<dbReference type="PANTHER" id="PTHR42853">
    <property type="entry name" value="ACETYL-COENZYME A CARBOXYLASE CARBOXYL TRANSFERASE SUBUNIT ALPHA"/>
    <property type="match status" value="1"/>
</dbReference>
<keyword evidence="9" id="KW-0275">Fatty acid biosynthesis</keyword>
<evidence type="ECO:0000256" key="7">
    <source>
        <dbReference type="ARBA" id="ARBA00022840"/>
    </source>
</evidence>
<keyword evidence="8" id="KW-0443">Lipid metabolism</keyword>
<evidence type="ECO:0000313" key="13">
    <source>
        <dbReference type="Proteomes" id="UP000485058"/>
    </source>
</evidence>
<organism evidence="12 13">
    <name type="scientific">Haematococcus lacustris</name>
    <name type="common">Green alga</name>
    <name type="synonym">Haematococcus pluvialis</name>
    <dbReference type="NCBI Taxonomy" id="44745"/>
    <lineage>
        <taxon>Eukaryota</taxon>
        <taxon>Viridiplantae</taxon>
        <taxon>Chlorophyta</taxon>
        <taxon>core chlorophytes</taxon>
        <taxon>Chlorophyceae</taxon>
        <taxon>CS clade</taxon>
        <taxon>Chlamydomonadales</taxon>
        <taxon>Haematococcaceae</taxon>
        <taxon>Haematococcus</taxon>
    </lineage>
</organism>
<dbReference type="GO" id="GO:0009317">
    <property type="term" value="C:acetyl-CoA carboxylase complex"/>
    <property type="evidence" value="ECO:0007669"/>
    <property type="project" value="InterPro"/>
</dbReference>
<name>A0A6A0ALB0_HAELA</name>
<dbReference type="GO" id="GO:0003989">
    <property type="term" value="F:acetyl-CoA carboxylase activity"/>
    <property type="evidence" value="ECO:0007669"/>
    <property type="project" value="InterPro"/>
</dbReference>
<comment type="caution">
    <text evidence="12">The sequence shown here is derived from an EMBL/GenBank/DDBJ whole genome shotgun (WGS) entry which is preliminary data.</text>
</comment>
<dbReference type="EC" id="2.1.3.15" evidence="2"/>
<dbReference type="Gene3D" id="3.90.226.10">
    <property type="entry name" value="2-enoyl-CoA Hydratase, Chain A, domain 1"/>
    <property type="match status" value="1"/>
</dbReference>
<evidence type="ECO:0000256" key="3">
    <source>
        <dbReference type="ARBA" id="ARBA00022516"/>
    </source>
</evidence>
<gene>
    <name evidence="12" type="ORF">HaLaN_32755</name>
</gene>
<dbReference type="AlphaFoldDB" id="A0A6A0ALB0"/>
<dbReference type="PANTHER" id="PTHR42853:SF3">
    <property type="entry name" value="ACETYL-COENZYME A CARBOXYLASE CARBOXYL TRANSFERASE SUBUNIT ALPHA, CHLOROPLASTIC"/>
    <property type="match status" value="1"/>
</dbReference>
<keyword evidence="13" id="KW-1185">Reference proteome</keyword>
<dbReference type="GO" id="GO:0016743">
    <property type="term" value="F:carboxyl- or carbamoyltransferase activity"/>
    <property type="evidence" value="ECO:0007669"/>
    <property type="project" value="InterPro"/>
</dbReference>
<evidence type="ECO:0000313" key="12">
    <source>
        <dbReference type="EMBL" id="GFH33388.1"/>
    </source>
</evidence>
<dbReference type="InterPro" id="IPR001095">
    <property type="entry name" value="Acetyl_CoA_COase_a_su"/>
</dbReference>
<keyword evidence="6" id="KW-0276">Fatty acid metabolism</keyword>
<dbReference type="UniPathway" id="UPA00655">
    <property type="reaction ID" value="UER00711"/>
</dbReference>
<comment type="pathway">
    <text evidence="1">Lipid metabolism; malonyl-CoA biosynthesis; malonyl-CoA from acetyl-CoA: step 1/1.</text>
</comment>
<keyword evidence="4" id="KW-0808">Transferase</keyword>
<dbReference type="GO" id="GO:0005524">
    <property type="term" value="F:ATP binding"/>
    <property type="evidence" value="ECO:0007669"/>
    <property type="project" value="UniProtKB-KW"/>
</dbReference>
<evidence type="ECO:0000256" key="5">
    <source>
        <dbReference type="ARBA" id="ARBA00022741"/>
    </source>
</evidence>
<evidence type="ECO:0000256" key="4">
    <source>
        <dbReference type="ARBA" id="ARBA00022679"/>
    </source>
</evidence>
<keyword evidence="3" id="KW-0444">Lipid biosynthesis</keyword>